<evidence type="ECO:0000313" key="1">
    <source>
        <dbReference type="EMBL" id="ODQ74812.1"/>
    </source>
</evidence>
<name>A0A1E3QCG8_LIPST</name>
<organism evidence="1 2">
    <name type="scientific">Lipomyces starkeyi NRRL Y-11557</name>
    <dbReference type="NCBI Taxonomy" id="675824"/>
    <lineage>
        <taxon>Eukaryota</taxon>
        <taxon>Fungi</taxon>
        <taxon>Dikarya</taxon>
        <taxon>Ascomycota</taxon>
        <taxon>Saccharomycotina</taxon>
        <taxon>Lipomycetes</taxon>
        <taxon>Lipomycetales</taxon>
        <taxon>Lipomycetaceae</taxon>
        <taxon>Lipomyces</taxon>
    </lineage>
</organism>
<dbReference type="Proteomes" id="UP000094385">
    <property type="component" value="Unassembled WGS sequence"/>
</dbReference>
<evidence type="ECO:0000313" key="2">
    <source>
        <dbReference type="Proteomes" id="UP000094385"/>
    </source>
</evidence>
<gene>
    <name evidence="1" type="ORF">LIPSTDRAFT_229702</name>
</gene>
<protein>
    <submittedName>
        <fullName evidence="1">Uncharacterized protein</fullName>
    </submittedName>
</protein>
<sequence length="161" mass="17377">MAVLRAANAGDTISFREEPNIPALYCWIANCSQNELFLHRMWTSLILTAPTAVGNVLFLFLCNASSPSTTEVTEGEVDFEDDGDSKIEESTGTPDVATASVATVSLLLTSPTSSNPRSCHFREASWGGTARAPNFYPTVDDPSRTNILTGMLILKVFGKKV</sequence>
<keyword evidence="2" id="KW-1185">Reference proteome</keyword>
<accession>A0A1E3QCG8</accession>
<dbReference type="AlphaFoldDB" id="A0A1E3QCG8"/>
<proteinExistence type="predicted"/>
<reference evidence="1 2" key="1">
    <citation type="journal article" date="2016" name="Proc. Natl. Acad. Sci. U.S.A.">
        <title>Comparative genomics of biotechnologically important yeasts.</title>
        <authorList>
            <person name="Riley R."/>
            <person name="Haridas S."/>
            <person name="Wolfe K.H."/>
            <person name="Lopes M.R."/>
            <person name="Hittinger C.T."/>
            <person name="Goeker M."/>
            <person name="Salamov A.A."/>
            <person name="Wisecaver J.H."/>
            <person name="Long T.M."/>
            <person name="Calvey C.H."/>
            <person name="Aerts A.L."/>
            <person name="Barry K.W."/>
            <person name="Choi C."/>
            <person name="Clum A."/>
            <person name="Coughlan A.Y."/>
            <person name="Deshpande S."/>
            <person name="Douglass A.P."/>
            <person name="Hanson S.J."/>
            <person name="Klenk H.-P."/>
            <person name="LaButti K.M."/>
            <person name="Lapidus A."/>
            <person name="Lindquist E.A."/>
            <person name="Lipzen A.M."/>
            <person name="Meier-Kolthoff J.P."/>
            <person name="Ohm R.A."/>
            <person name="Otillar R.P."/>
            <person name="Pangilinan J.L."/>
            <person name="Peng Y."/>
            <person name="Rokas A."/>
            <person name="Rosa C.A."/>
            <person name="Scheuner C."/>
            <person name="Sibirny A.A."/>
            <person name="Slot J.C."/>
            <person name="Stielow J.B."/>
            <person name="Sun H."/>
            <person name="Kurtzman C.P."/>
            <person name="Blackwell M."/>
            <person name="Grigoriev I.V."/>
            <person name="Jeffries T.W."/>
        </authorList>
    </citation>
    <scope>NUCLEOTIDE SEQUENCE [LARGE SCALE GENOMIC DNA]</scope>
    <source>
        <strain evidence="1 2">NRRL Y-11557</strain>
    </source>
</reference>
<dbReference type="EMBL" id="KV454291">
    <property type="protein sequence ID" value="ODQ74812.1"/>
    <property type="molecule type" value="Genomic_DNA"/>
</dbReference>